<dbReference type="GO" id="GO:0005737">
    <property type="term" value="C:cytoplasm"/>
    <property type="evidence" value="ECO:0007669"/>
    <property type="project" value="TreeGrafter"/>
</dbReference>
<sequence>MKKKVAIHLANGFETIEALTQVDLLRRAEIDIITVSITQDKIIESSQGIKITVDKLLNEVNYDEIDMIILPGGMPGTTNLENSDDLKRVIIDFDLDNKYIAAICAAPMILGKMGFLEEKNATCYPGFEKYLLNANYLPNEKVVVADNIITSRGVGTSIDFGLKLIELLINKEKSDEIAKSILKN</sequence>
<dbReference type="PANTHER" id="PTHR48094">
    <property type="entry name" value="PROTEIN/NUCLEIC ACID DEGLYCASE DJ-1-RELATED"/>
    <property type="match status" value="1"/>
</dbReference>
<evidence type="ECO:0000256" key="1">
    <source>
        <dbReference type="ARBA" id="ARBA00022737"/>
    </source>
</evidence>
<dbReference type="Proteomes" id="UP000294678">
    <property type="component" value="Unassembled WGS sequence"/>
</dbReference>
<reference evidence="3 4" key="1">
    <citation type="submission" date="2019-03" db="EMBL/GenBank/DDBJ databases">
        <title>Genomic Encyclopedia of Type Strains, Phase IV (KMG-IV): sequencing the most valuable type-strain genomes for metagenomic binning, comparative biology and taxonomic classification.</title>
        <authorList>
            <person name="Goeker M."/>
        </authorList>
    </citation>
    <scope>NUCLEOTIDE SEQUENCE [LARGE SCALE GENOMIC DNA]</scope>
    <source>
        <strain evidence="3 4">DSM 100055</strain>
    </source>
</reference>
<evidence type="ECO:0000259" key="2">
    <source>
        <dbReference type="Pfam" id="PF01965"/>
    </source>
</evidence>
<dbReference type="AlphaFoldDB" id="A0AA46I7J5"/>
<dbReference type="CDD" id="cd03135">
    <property type="entry name" value="GATase1_DJ-1"/>
    <property type="match status" value="1"/>
</dbReference>
<feature type="domain" description="DJ-1/PfpI" evidence="2">
    <location>
        <begin position="3"/>
        <end position="166"/>
    </location>
</feature>
<proteinExistence type="predicted"/>
<name>A0AA46I7J5_9FUSO</name>
<dbReference type="PANTHER" id="PTHR48094:SF12">
    <property type="entry name" value="PARKINSON DISEASE PROTEIN 7 HOMOLOG"/>
    <property type="match status" value="1"/>
</dbReference>
<dbReference type="NCBIfam" id="TIGR01383">
    <property type="entry name" value="not_thiJ"/>
    <property type="match status" value="1"/>
</dbReference>
<organism evidence="3 4">
    <name type="scientific">Hypnocyclicus thermotrophus</name>
    <dbReference type="NCBI Taxonomy" id="1627895"/>
    <lineage>
        <taxon>Bacteria</taxon>
        <taxon>Fusobacteriati</taxon>
        <taxon>Fusobacteriota</taxon>
        <taxon>Fusobacteriia</taxon>
        <taxon>Fusobacteriales</taxon>
        <taxon>Fusobacteriaceae</taxon>
        <taxon>Hypnocyclicus</taxon>
    </lineage>
</organism>
<dbReference type="InterPro" id="IPR050325">
    <property type="entry name" value="Prot/Nucl_acid_deglycase"/>
</dbReference>
<dbReference type="InterPro" id="IPR006287">
    <property type="entry name" value="DJ-1"/>
</dbReference>
<protein>
    <submittedName>
        <fullName evidence="3">4-methyl-5(B-hydroxyethyl)-thiazole monophosphate biosynthesis</fullName>
    </submittedName>
</protein>
<gene>
    <name evidence="3" type="ORF">EV215_0343</name>
</gene>
<dbReference type="RefSeq" id="WP_134112250.1">
    <property type="nucleotide sequence ID" value="NZ_SOBG01000001.1"/>
</dbReference>
<dbReference type="Gene3D" id="3.40.50.880">
    <property type="match status" value="1"/>
</dbReference>
<evidence type="ECO:0000313" key="3">
    <source>
        <dbReference type="EMBL" id="TDT72533.1"/>
    </source>
</evidence>
<keyword evidence="1" id="KW-0677">Repeat</keyword>
<dbReference type="EMBL" id="SOBG01000001">
    <property type="protein sequence ID" value="TDT72533.1"/>
    <property type="molecule type" value="Genomic_DNA"/>
</dbReference>
<dbReference type="Pfam" id="PF01965">
    <property type="entry name" value="DJ-1_PfpI"/>
    <property type="match status" value="1"/>
</dbReference>
<dbReference type="SUPFAM" id="SSF52317">
    <property type="entry name" value="Class I glutamine amidotransferase-like"/>
    <property type="match status" value="1"/>
</dbReference>
<dbReference type="FunFam" id="3.40.50.880:FF:000015">
    <property type="entry name" value="Protein DJ-1 homolog C"/>
    <property type="match status" value="1"/>
</dbReference>
<dbReference type="InterPro" id="IPR029062">
    <property type="entry name" value="Class_I_gatase-like"/>
</dbReference>
<comment type="caution">
    <text evidence="3">The sequence shown here is derived from an EMBL/GenBank/DDBJ whole genome shotgun (WGS) entry which is preliminary data.</text>
</comment>
<keyword evidence="4" id="KW-1185">Reference proteome</keyword>
<dbReference type="InterPro" id="IPR002818">
    <property type="entry name" value="DJ-1/PfpI"/>
</dbReference>
<accession>A0AA46I7J5</accession>
<evidence type="ECO:0000313" key="4">
    <source>
        <dbReference type="Proteomes" id="UP000294678"/>
    </source>
</evidence>